<dbReference type="EnsemblMetazoa" id="XM_028663261.1">
    <property type="protein sequence ID" value="XP_028519062.1"/>
    <property type="gene ID" value="LOC114576507"/>
</dbReference>
<evidence type="ECO:0000313" key="1">
    <source>
        <dbReference type="EnsemblMetazoa" id="XP_028519062.1"/>
    </source>
</evidence>
<dbReference type="SUPFAM" id="SSF46689">
    <property type="entry name" value="Homeodomain-like"/>
    <property type="match status" value="1"/>
</dbReference>
<dbReference type="InterPro" id="IPR009057">
    <property type="entry name" value="Homeodomain-like_sf"/>
</dbReference>
<dbReference type="GeneID" id="114576507"/>
<dbReference type="RefSeq" id="XP_028519062.1">
    <property type="nucleotide sequence ID" value="XM_028663261.1"/>
</dbReference>
<proteinExistence type="predicted"/>
<evidence type="ECO:0000313" key="2">
    <source>
        <dbReference type="Proteomes" id="UP000887567"/>
    </source>
</evidence>
<name>A0A913YX40_EXADI</name>
<dbReference type="Proteomes" id="UP000887567">
    <property type="component" value="Unplaced"/>
</dbReference>
<organism evidence="1 2">
    <name type="scientific">Exaiptasia diaphana</name>
    <name type="common">Tropical sea anemone</name>
    <name type="synonym">Aiptasia pulchella</name>
    <dbReference type="NCBI Taxonomy" id="2652724"/>
    <lineage>
        <taxon>Eukaryota</taxon>
        <taxon>Metazoa</taxon>
        <taxon>Cnidaria</taxon>
        <taxon>Anthozoa</taxon>
        <taxon>Hexacorallia</taxon>
        <taxon>Actiniaria</taxon>
        <taxon>Aiptasiidae</taxon>
        <taxon>Exaiptasia</taxon>
    </lineage>
</organism>
<dbReference type="AlphaFoldDB" id="A0A913YX40"/>
<keyword evidence="2" id="KW-1185">Reference proteome</keyword>
<dbReference type="OrthoDB" id="5987345at2759"/>
<sequence length="193" mass="22011">MNLKMNSFGRTFSQGKPLSKDLKSVLIDDILSEEDVSTEHFGRSFRAIGVKYKVTAGMVSKVWRNFCRNGKLSPSKCFGQPNKLEDPELDLVQLLKKNRPSITYSEPCYRPVLEYCTPAFHHALPAYLSDDIERVQKRVLSIVSPNKSYQDCLASVDLSTLKDRRNELCSQLFKSIATNPEHKAETNQEFWSS</sequence>
<dbReference type="KEGG" id="epa:114576507"/>
<accession>A0A913YX40</accession>
<reference evidence="1" key="1">
    <citation type="submission" date="2022-11" db="UniProtKB">
        <authorList>
            <consortium name="EnsemblMetazoa"/>
        </authorList>
    </citation>
    <scope>IDENTIFICATION</scope>
</reference>
<protein>
    <submittedName>
        <fullName evidence="1">Uncharacterized protein</fullName>
    </submittedName>
</protein>